<protein>
    <submittedName>
        <fullName evidence="10">Pollen allergen Poa pIX/Phl pVI, C-terminal</fullName>
    </submittedName>
</protein>
<proteinExistence type="inferred from homology"/>
<dbReference type="EMBL" id="LDPZ01000020">
    <property type="protein sequence ID" value="KTQ95730.1"/>
    <property type="molecule type" value="Genomic_DNA"/>
</dbReference>
<dbReference type="GO" id="GO:0004180">
    <property type="term" value="F:carboxypeptidase activity"/>
    <property type="evidence" value="ECO:0007669"/>
    <property type="project" value="UniProtKB-ARBA"/>
</dbReference>
<dbReference type="GO" id="GO:0016740">
    <property type="term" value="F:transferase activity"/>
    <property type="evidence" value="ECO:0007669"/>
    <property type="project" value="UniProtKB-KW"/>
</dbReference>
<dbReference type="GO" id="GO:0009252">
    <property type="term" value="P:peptidoglycan biosynthetic process"/>
    <property type="evidence" value="ECO:0007669"/>
    <property type="project" value="UniProtKB-UniPathway"/>
</dbReference>
<evidence type="ECO:0000256" key="3">
    <source>
        <dbReference type="ARBA" id="ARBA00022679"/>
    </source>
</evidence>
<keyword evidence="8" id="KW-0732">Signal</keyword>
<evidence type="ECO:0000256" key="7">
    <source>
        <dbReference type="PROSITE-ProRule" id="PRU01373"/>
    </source>
</evidence>
<dbReference type="PROSITE" id="PS52029">
    <property type="entry name" value="LD_TPASE"/>
    <property type="match status" value="1"/>
</dbReference>
<feature type="active site" description="Proton donor/acceptor" evidence="7">
    <location>
        <position position="149"/>
    </location>
</feature>
<evidence type="ECO:0000256" key="2">
    <source>
        <dbReference type="ARBA" id="ARBA00005992"/>
    </source>
</evidence>
<keyword evidence="5 7" id="KW-0573">Peptidoglycan synthesis</keyword>
<comment type="pathway">
    <text evidence="1 7">Cell wall biogenesis; peptidoglycan biosynthesis.</text>
</comment>
<dbReference type="InterPro" id="IPR038063">
    <property type="entry name" value="Transpep_catalytic_dom"/>
</dbReference>
<gene>
    <name evidence="10" type="ORF">NS226_09935</name>
</gene>
<evidence type="ECO:0000259" key="9">
    <source>
        <dbReference type="PROSITE" id="PS52029"/>
    </source>
</evidence>
<evidence type="ECO:0000256" key="1">
    <source>
        <dbReference type="ARBA" id="ARBA00004752"/>
    </source>
</evidence>
<accession>A0A175R8R0</accession>
<dbReference type="eggNOG" id="COG3034">
    <property type="taxonomic scope" value="Bacteria"/>
</dbReference>
<feature type="signal peptide" evidence="8">
    <location>
        <begin position="1"/>
        <end position="20"/>
    </location>
</feature>
<dbReference type="CDD" id="cd16913">
    <property type="entry name" value="YkuD_like"/>
    <property type="match status" value="1"/>
</dbReference>
<sequence length="346" mass="38126">MSARRLAAAAFLAGSLLALSGCTGGADFGDLMGADAPLPPSLVKLIRTNQMGENSAIMVRIYKEESELEVWKQKSDGSFALLKTYPICAWSGKLGPKRKEGDRQAPEGFYSVTPGHLNPKSNYHLAFDMGYPNAYDRANGSTGQNLMVHGSCNSSGCYAMDNWQMEELYALARHAFQGGQKAIQFQALPFRMTPKNMARHKNSEHYAFWKMLKEGTDRFELTKKPVAVATCEKRYVFDATLSDGRVLDPDGTCPAVAEPAELVAKRKADDELEQKIASTMAPEEFATTPSLVYKTGSPISAEAYAAEQHRREGFDRDGKPLNAKTSMFKNLLQKRVLNTSDASRDQ</sequence>
<evidence type="ECO:0000256" key="8">
    <source>
        <dbReference type="SAM" id="SignalP"/>
    </source>
</evidence>
<evidence type="ECO:0000256" key="5">
    <source>
        <dbReference type="ARBA" id="ARBA00022984"/>
    </source>
</evidence>
<feature type="chain" id="PRO_5008041695" evidence="8">
    <location>
        <begin position="21"/>
        <end position="346"/>
    </location>
</feature>
<dbReference type="PANTHER" id="PTHR36699">
    <property type="entry name" value="LD-TRANSPEPTIDASE"/>
    <property type="match status" value="1"/>
</dbReference>
<evidence type="ECO:0000256" key="6">
    <source>
        <dbReference type="ARBA" id="ARBA00023316"/>
    </source>
</evidence>
<dbReference type="PANTHER" id="PTHR36699:SF1">
    <property type="entry name" value="L,D-TRANSPEPTIDASE YAFK-RELATED"/>
    <property type="match status" value="1"/>
</dbReference>
<evidence type="ECO:0000313" key="11">
    <source>
        <dbReference type="Proteomes" id="UP000078272"/>
    </source>
</evidence>
<dbReference type="InterPro" id="IPR005490">
    <property type="entry name" value="LD_TPept_cat_dom"/>
</dbReference>
<keyword evidence="6 7" id="KW-0961">Cell wall biogenesis/degradation</keyword>
<dbReference type="AlphaFoldDB" id="A0A175R8R0"/>
<keyword evidence="3" id="KW-0808">Transferase</keyword>
<feature type="active site" description="Nucleophile" evidence="7">
    <location>
        <position position="157"/>
    </location>
</feature>
<name>A0A175R8R0_9HYPH</name>
<dbReference type="OrthoDB" id="9809748at2"/>
<dbReference type="Proteomes" id="UP000078272">
    <property type="component" value="Unassembled WGS sequence"/>
</dbReference>
<evidence type="ECO:0000313" key="10">
    <source>
        <dbReference type="EMBL" id="KTQ95730.1"/>
    </source>
</evidence>
<comment type="caution">
    <text evidence="10">The sequence shown here is derived from an EMBL/GenBank/DDBJ whole genome shotgun (WGS) entry which is preliminary data.</text>
</comment>
<dbReference type="SUPFAM" id="SSF141523">
    <property type="entry name" value="L,D-transpeptidase catalytic domain-like"/>
    <property type="match status" value="1"/>
</dbReference>
<dbReference type="PROSITE" id="PS51257">
    <property type="entry name" value="PROKAR_LIPOPROTEIN"/>
    <property type="match status" value="1"/>
</dbReference>
<comment type="similarity">
    <text evidence="2">Belongs to the YkuD family.</text>
</comment>
<reference evidence="10 11" key="1">
    <citation type="journal article" date="2016" name="Front. Microbiol.">
        <title>Genomic Resource of Rice Seed Associated Bacteria.</title>
        <authorList>
            <person name="Midha S."/>
            <person name="Bansal K."/>
            <person name="Sharma S."/>
            <person name="Kumar N."/>
            <person name="Patil P.P."/>
            <person name="Chaudhry V."/>
            <person name="Patil P.B."/>
        </authorList>
    </citation>
    <scope>NUCLEOTIDE SEQUENCE [LARGE SCALE GENOMIC DNA]</scope>
    <source>
        <strain evidence="10 11">NS226</strain>
    </source>
</reference>
<dbReference type="STRING" id="401562.NS365_02180"/>
<keyword evidence="4 7" id="KW-0133">Cell shape</keyword>
<dbReference type="GO" id="GO:0071555">
    <property type="term" value="P:cell wall organization"/>
    <property type="evidence" value="ECO:0007669"/>
    <property type="project" value="UniProtKB-UniRule"/>
</dbReference>
<dbReference type="PATRIC" id="fig|401562.3.peg.1458"/>
<dbReference type="UniPathway" id="UPA00219"/>
<dbReference type="GO" id="GO:0008360">
    <property type="term" value="P:regulation of cell shape"/>
    <property type="evidence" value="ECO:0007669"/>
    <property type="project" value="UniProtKB-UniRule"/>
</dbReference>
<evidence type="ECO:0000256" key="4">
    <source>
        <dbReference type="ARBA" id="ARBA00022960"/>
    </source>
</evidence>
<feature type="domain" description="L,D-TPase catalytic" evidence="9">
    <location>
        <begin position="57"/>
        <end position="185"/>
    </location>
</feature>
<organism evidence="10 11">
    <name type="scientific">Aureimonas ureilytica</name>
    <dbReference type="NCBI Taxonomy" id="401562"/>
    <lineage>
        <taxon>Bacteria</taxon>
        <taxon>Pseudomonadati</taxon>
        <taxon>Pseudomonadota</taxon>
        <taxon>Alphaproteobacteria</taxon>
        <taxon>Hyphomicrobiales</taxon>
        <taxon>Aurantimonadaceae</taxon>
        <taxon>Aureimonas</taxon>
    </lineage>
</organism>
<dbReference type="Pfam" id="PF03734">
    <property type="entry name" value="YkuD"/>
    <property type="match status" value="1"/>
</dbReference>
<dbReference type="RefSeq" id="WP_058634866.1">
    <property type="nucleotide sequence ID" value="NZ_LDPZ01000020.1"/>
</dbReference>